<dbReference type="EMBL" id="KL367501">
    <property type="protein sequence ID" value="KFD68745.1"/>
    <property type="molecule type" value="Genomic_DNA"/>
</dbReference>
<dbReference type="AlphaFoldDB" id="A0A085NGZ9"/>
<proteinExistence type="predicted"/>
<gene>
    <name evidence="1" type="ORF">M514_18986</name>
</gene>
<reference evidence="1" key="1">
    <citation type="journal article" date="2014" name="Nat. Genet.">
        <title>Genome and transcriptome of the porcine whipworm Trichuris suis.</title>
        <authorList>
            <person name="Jex A.R."/>
            <person name="Nejsum P."/>
            <person name="Schwarz E.M."/>
            <person name="Hu L."/>
            <person name="Young N.D."/>
            <person name="Hall R.S."/>
            <person name="Korhonen P.K."/>
            <person name="Liao S."/>
            <person name="Thamsborg S."/>
            <person name="Xia J."/>
            <person name="Xu P."/>
            <person name="Wang S."/>
            <person name="Scheerlinck J.P."/>
            <person name="Hofmann A."/>
            <person name="Sternberg P.W."/>
            <person name="Wang J."/>
            <person name="Gasser R.B."/>
        </authorList>
    </citation>
    <scope>NUCLEOTIDE SEQUENCE [LARGE SCALE GENOMIC DNA]</scope>
    <source>
        <strain evidence="1">DCEP-RM93F</strain>
    </source>
</reference>
<evidence type="ECO:0000313" key="1">
    <source>
        <dbReference type="EMBL" id="KFD68745.1"/>
    </source>
</evidence>
<dbReference type="Proteomes" id="UP000030758">
    <property type="component" value="Unassembled WGS sequence"/>
</dbReference>
<organism evidence="1">
    <name type="scientific">Trichuris suis</name>
    <name type="common">pig whipworm</name>
    <dbReference type="NCBI Taxonomy" id="68888"/>
    <lineage>
        <taxon>Eukaryota</taxon>
        <taxon>Metazoa</taxon>
        <taxon>Ecdysozoa</taxon>
        <taxon>Nematoda</taxon>
        <taxon>Enoplea</taxon>
        <taxon>Dorylaimia</taxon>
        <taxon>Trichinellida</taxon>
        <taxon>Trichuridae</taxon>
        <taxon>Trichuris</taxon>
    </lineage>
</organism>
<accession>A0A085NGZ9</accession>
<name>A0A085NGZ9_9BILA</name>
<protein>
    <submittedName>
        <fullName evidence="1">Uncharacterized protein</fullName>
    </submittedName>
</protein>
<sequence>MCSWNLYGKITPRHWSNGTFSLSLRRMAHRRAEPERKCLPRDRGSSSRITQALEKNSTAWKQSKFQYLVQRKPEPTLKTGTGAS</sequence>